<evidence type="ECO:0000313" key="4">
    <source>
        <dbReference type="Proteomes" id="UP000214760"/>
    </source>
</evidence>
<feature type="signal peptide" evidence="2">
    <location>
        <begin position="1"/>
        <end position="25"/>
    </location>
</feature>
<dbReference type="EMBL" id="FOZC01000006">
    <property type="protein sequence ID" value="SFR75909.1"/>
    <property type="molecule type" value="Genomic_DNA"/>
</dbReference>
<accession>A0A1I6JAA1</accession>
<dbReference type="Proteomes" id="UP000214760">
    <property type="component" value="Unassembled WGS sequence"/>
</dbReference>
<organism evidence="3 4">
    <name type="scientific">[Clostridium] aminophilum</name>
    <dbReference type="NCBI Taxonomy" id="1526"/>
    <lineage>
        <taxon>Bacteria</taxon>
        <taxon>Bacillati</taxon>
        <taxon>Bacillota</taxon>
        <taxon>Clostridia</taxon>
        <taxon>Lachnospirales</taxon>
        <taxon>Lachnospiraceae</taxon>
    </lineage>
</organism>
<feature type="compositionally biased region" description="Polar residues" evidence="1">
    <location>
        <begin position="109"/>
        <end position="128"/>
    </location>
</feature>
<proteinExistence type="predicted"/>
<evidence type="ECO:0000256" key="2">
    <source>
        <dbReference type="SAM" id="SignalP"/>
    </source>
</evidence>
<dbReference type="AlphaFoldDB" id="A0A1I6JAA1"/>
<name>A0A1I6JAA1_9FIRM</name>
<evidence type="ECO:0000313" key="3">
    <source>
        <dbReference type="EMBL" id="SFR75909.1"/>
    </source>
</evidence>
<dbReference type="RefSeq" id="WP_031472135.1">
    <property type="nucleotide sequence ID" value="NZ_FOZC01000006.1"/>
</dbReference>
<feature type="chain" id="PRO_5011561734" description="Carbohydrate-binding domain-containing protein" evidence="2">
    <location>
        <begin position="26"/>
        <end position="768"/>
    </location>
</feature>
<evidence type="ECO:0000256" key="1">
    <source>
        <dbReference type="SAM" id="MobiDB-lite"/>
    </source>
</evidence>
<gene>
    <name evidence="3" type="ORF">SAMN02910262_01363</name>
</gene>
<protein>
    <recommendedName>
        <fullName evidence="5">Carbohydrate-binding domain-containing protein</fullName>
    </recommendedName>
</protein>
<keyword evidence="2" id="KW-0732">Signal</keyword>
<feature type="region of interest" description="Disordered" evidence="1">
    <location>
        <begin position="600"/>
        <end position="622"/>
    </location>
</feature>
<sequence length="768" mass="78779">MKKRITAGILAASYLTISSVSPAMAGYDNPREVVNTDGYFEKDIETSDKTGLSVTADDGGNEDMSVNVDGGISVESGEAGDDITGLEVNHEREDQDGDITVTVGGDIEVSNNSPDDEPSTGTGVSVNNDGKGDVSVWTGSIISGSTTEDAYARGIDTSTSKGKTTIDVDGDVIADSSNGDANGIISENSGGNTNLVVSNDVTANSTVGYATGFHSENSSGNTTLEVGNNITAQTTDGDAIGFWSDNSGGKTTAEIGGAVEASSKEGSVIGAYVNGYRSDEKAAPTTEISIDGGISANSVTSKATGVSMSAEDGATVEVFTLDDVSASSGESEATGLELRARDGKAYADIMENVSATSDKKSATGVIVVLNGESSVLEANIYENILALGNDDSAGIKITPVEEGMPTSDKTPDTTATVWVAGDVVSTGAGILDLDSANSGKTNVVIEGTLNAKGPAVAFKKEAAENLNLTVWKIDTKKKKSIAMEETANGLKYSDTAKAFEKTIDYILKFDRDTGGSVKFVDTRTTSVTDHDNITSTYNVAHAGETVSVKLNVPDGYYVVAAYSDEAQRTSLRRDRYGEYFLTVPKGGGVMVSLKMAPIVKTDGDGSDDGGNPPAGYGQESEPQIQAPAELVPTETAIDKGILSASVGSDNSVVLSSEDLGSFIASGGTEFCLRTQAGEFIISAEMLNGLNTDGQPLRIIFTGNLIAIYVGTSATAAKTIPVTSGETAAAGVAATAVAEDSARQAETNGPSLAAQAHTAAMVASAPRQS</sequence>
<reference evidence="3 4" key="1">
    <citation type="submission" date="2016-10" db="EMBL/GenBank/DDBJ databases">
        <authorList>
            <person name="de Groot N.N."/>
        </authorList>
    </citation>
    <scope>NUCLEOTIDE SEQUENCE [LARGE SCALE GENOMIC DNA]</scope>
    <source>
        <strain evidence="3 4">F</strain>
    </source>
</reference>
<evidence type="ECO:0008006" key="5">
    <source>
        <dbReference type="Google" id="ProtNLM"/>
    </source>
</evidence>
<feature type="region of interest" description="Disordered" evidence="1">
    <location>
        <begin position="107"/>
        <end position="131"/>
    </location>
</feature>